<dbReference type="EMBL" id="SRMA01026721">
    <property type="protein sequence ID" value="TRY74232.1"/>
    <property type="molecule type" value="Genomic_DNA"/>
</dbReference>
<dbReference type="AlphaFoldDB" id="A0A553P981"/>
<dbReference type="Proteomes" id="UP000316079">
    <property type="component" value="Unassembled WGS sequence"/>
</dbReference>
<gene>
    <name evidence="1" type="ORF">DNTS_015120</name>
</gene>
<evidence type="ECO:0000313" key="1">
    <source>
        <dbReference type="EMBL" id="TRY74232.1"/>
    </source>
</evidence>
<evidence type="ECO:0000313" key="2">
    <source>
        <dbReference type="Proteomes" id="UP000316079"/>
    </source>
</evidence>
<reference evidence="1 2" key="1">
    <citation type="journal article" date="2019" name="Sci. Data">
        <title>Hybrid genome assembly and annotation of Danionella translucida.</title>
        <authorList>
            <person name="Kadobianskyi M."/>
            <person name="Schulze L."/>
            <person name="Schuelke M."/>
            <person name="Judkewitz B."/>
        </authorList>
    </citation>
    <scope>NUCLEOTIDE SEQUENCE [LARGE SCALE GENOMIC DNA]</scope>
    <source>
        <strain evidence="1 2">Bolton</strain>
    </source>
</reference>
<name>A0A553P981_9TELE</name>
<keyword evidence="2" id="KW-1185">Reference proteome</keyword>
<protein>
    <submittedName>
        <fullName evidence="1">Uncharacterized protein</fullName>
    </submittedName>
</protein>
<sequence>MGLRCRMYVKASAILFPAAIEVTWIHFPYPPIAFSVYPYINSKKPRALCRGLRHQRHQEALLSFLPSMPPSFLPLPPFLSGNVAAEQQISSNLTYRTFPISHTDPACTLSFTQLCLQECLQAPSHTLEHAQEPLESRRKPCTDELKSAALPSAHTVTLPHTHIPPDQMANKQKEEEVQEECISCYLSYVDSGWPYLSHSHTHPGCIVNTLLRDCIIFMSCRHLE</sequence>
<accession>A0A553P981</accession>
<comment type="caution">
    <text evidence="1">The sequence shown here is derived from an EMBL/GenBank/DDBJ whole genome shotgun (WGS) entry which is preliminary data.</text>
</comment>
<proteinExistence type="predicted"/>
<organism evidence="1 2">
    <name type="scientific">Danionella cerebrum</name>
    <dbReference type="NCBI Taxonomy" id="2873325"/>
    <lineage>
        <taxon>Eukaryota</taxon>
        <taxon>Metazoa</taxon>
        <taxon>Chordata</taxon>
        <taxon>Craniata</taxon>
        <taxon>Vertebrata</taxon>
        <taxon>Euteleostomi</taxon>
        <taxon>Actinopterygii</taxon>
        <taxon>Neopterygii</taxon>
        <taxon>Teleostei</taxon>
        <taxon>Ostariophysi</taxon>
        <taxon>Cypriniformes</taxon>
        <taxon>Danionidae</taxon>
        <taxon>Danioninae</taxon>
        <taxon>Danionella</taxon>
    </lineage>
</organism>